<evidence type="ECO:0000313" key="6">
    <source>
        <dbReference type="Proteomes" id="UP000478546"/>
    </source>
</evidence>
<keyword evidence="3 4" id="KW-0378">Hydrolase</keyword>
<dbReference type="HAMAP" id="MF_00163">
    <property type="entry name" value="Pep_deformylase"/>
    <property type="match status" value="1"/>
</dbReference>
<keyword evidence="4" id="KW-0408">Iron</keyword>
<dbReference type="Pfam" id="PF01327">
    <property type="entry name" value="Pep_deformylase"/>
    <property type="match status" value="1"/>
</dbReference>
<comment type="function">
    <text evidence="4">Removes the formyl group from the N-terminal Met of newly synthesized proteins. Requires at least a dipeptide for an efficient rate of reaction. N-terminal L-methionine is a prerequisite for activity but the enzyme has broad specificity at other positions.</text>
</comment>
<dbReference type="AlphaFoldDB" id="A0A6B2H077"/>
<evidence type="ECO:0000256" key="4">
    <source>
        <dbReference type="HAMAP-Rule" id="MF_00163"/>
    </source>
</evidence>
<dbReference type="PANTHER" id="PTHR10458">
    <property type="entry name" value="PEPTIDE DEFORMYLASE"/>
    <property type="match status" value="1"/>
</dbReference>
<reference evidence="5 6" key="1">
    <citation type="submission" date="2020-01" db="EMBL/GenBank/DDBJ databases">
        <authorList>
            <person name="Kim M.K."/>
        </authorList>
    </citation>
    <scope>NUCLEOTIDE SEQUENCE [LARGE SCALE GENOMIC DNA]</scope>
    <source>
        <strain evidence="5 6">BT213</strain>
    </source>
</reference>
<dbReference type="GO" id="GO:0042586">
    <property type="term" value="F:peptide deformylase activity"/>
    <property type="evidence" value="ECO:0007669"/>
    <property type="project" value="UniProtKB-UniRule"/>
</dbReference>
<dbReference type="GO" id="GO:0046872">
    <property type="term" value="F:metal ion binding"/>
    <property type="evidence" value="ECO:0007669"/>
    <property type="project" value="UniProtKB-KW"/>
</dbReference>
<protein>
    <recommendedName>
        <fullName evidence="4">Peptide deformylase</fullName>
        <shortName evidence="4">PDF</shortName>
        <ecNumber evidence="4">3.5.1.88</ecNumber>
    </recommendedName>
    <alternativeName>
        <fullName evidence="4">Polypeptide deformylase</fullName>
    </alternativeName>
</protein>
<evidence type="ECO:0000256" key="1">
    <source>
        <dbReference type="ARBA" id="ARBA00010759"/>
    </source>
</evidence>
<dbReference type="PIRSF" id="PIRSF004749">
    <property type="entry name" value="Pep_def"/>
    <property type="match status" value="1"/>
</dbReference>
<evidence type="ECO:0000313" key="5">
    <source>
        <dbReference type="EMBL" id="NDK56485.1"/>
    </source>
</evidence>
<dbReference type="RefSeq" id="WP_162346543.1">
    <property type="nucleotide sequence ID" value="NZ_JAAEAA010000013.1"/>
</dbReference>
<organism evidence="5 6">
    <name type="scientific">Pontibacter fetidus</name>
    <dbReference type="NCBI Taxonomy" id="2700082"/>
    <lineage>
        <taxon>Bacteria</taxon>
        <taxon>Pseudomonadati</taxon>
        <taxon>Bacteroidota</taxon>
        <taxon>Cytophagia</taxon>
        <taxon>Cytophagales</taxon>
        <taxon>Hymenobacteraceae</taxon>
        <taxon>Pontibacter</taxon>
    </lineage>
</organism>
<dbReference type="EMBL" id="JAAEAA010000013">
    <property type="protein sequence ID" value="NDK56485.1"/>
    <property type="molecule type" value="Genomic_DNA"/>
</dbReference>
<dbReference type="InterPro" id="IPR036821">
    <property type="entry name" value="Peptide_deformylase_sf"/>
</dbReference>
<feature type="binding site" evidence="4">
    <location>
        <position position="98"/>
    </location>
    <ligand>
        <name>Fe cation</name>
        <dbReference type="ChEBI" id="CHEBI:24875"/>
    </ligand>
</feature>
<feature type="binding site" evidence="4">
    <location>
        <position position="144"/>
    </location>
    <ligand>
        <name>Fe cation</name>
        <dbReference type="ChEBI" id="CHEBI:24875"/>
    </ligand>
</feature>
<dbReference type="SUPFAM" id="SSF56420">
    <property type="entry name" value="Peptide deformylase"/>
    <property type="match status" value="1"/>
</dbReference>
<comment type="catalytic activity">
    <reaction evidence="4">
        <text>N-terminal N-formyl-L-methionyl-[peptide] + H2O = N-terminal L-methionyl-[peptide] + formate</text>
        <dbReference type="Rhea" id="RHEA:24420"/>
        <dbReference type="Rhea" id="RHEA-COMP:10639"/>
        <dbReference type="Rhea" id="RHEA-COMP:10640"/>
        <dbReference type="ChEBI" id="CHEBI:15377"/>
        <dbReference type="ChEBI" id="CHEBI:15740"/>
        <dbReference type="ChEBI" id="CHEBI:49298"/>
        <dbReference type="ChEBI" id="CHEBI:64731"/>
        <dbReference type="EC" id="3.5.1.88"/>
    </reaction>
</comment>
<accession>A0A6B2H077</accession>
<dbReference type="InterPro" id="IPR023635">
    <property type="entry name" value="Peptide_deformylase"/>
</dbReference>
<gene>
    <name evidence="4" type="primary">def</name>
    <name evidence="5" type="ORF">GWO68_11190</name>
</gene>
<dbReference type="PANTHER" id="PTHR10458:SF22">
    <property type="entry name" value="PEPTIDE DEFORMYLASE"/>
    <property type="match status" value="1"/>
</dbReference>
<comment type="similarity">
    <text evidence="1 4">Belongs to the polypeptide deformylase family.</text>
</comment>
<feature type="binding site" evidence="4">
    <location>
        <position position="140"/>
    </location>
    <ligand>
        <name>Fe cation</name>
        <dbReference type="ChEBI" id="CHEBI:24875"/>
    </ligand>
</feature>
<keyword evidence="2 4" id="KW-0479">Metal-binding</keyword>
<proteinExistence type="inferred from homology"/>
<dbReference type="PRINTS" id="PR01576">
    <property type="entry name" value="PDEFORMYLASE"/>
</dbReference>
<dbReference type="NCBIfam" id="NF001159">
    <property type="entry name" value="PRK00150.1-3"/>
    <property type="match status" value="1"/>
</dbReference>
<comment type="caution">
    <text evidence="5">The sequence shown here is derived from an EMBL/GenBank/DDBJ whole genome shotgun (WGS) entry which is preliminary data.</text>
</comment>
<evidence type="ECO:0000256" key="2">
    <source>
        <dbReference type="ARBA" id="ARBA00022723"/>
    </source>
</evidence>
<dbReference type="Proteomes" id="UP000478546">
    <property type="component" value="Unassembled WGS sequence"/>
</dbReference>
<sequence length="189" mass="21753">MIYPIVAYGDPVLKKEADDLPKDFPNLKELVDDMFTTMYHAHGVGLAAPQIGKAIRLFVIDSEPMMDDEDEGKGVKKAFINAEILEEDGEEWGFEEGCLSIPGVRETVYRPERIVIRYFDEEWNEHTDTYDGMTARVIQHEYDHIEGILFTDHLNGLKKRLIKNKLTKISKGEVDADYKMKFPAADKRR</sequence>
<dbReference type="Gene3D" id="3.90.45.10">
    <property type="entry name" value="Peptide deformylase"/>
    <property type="match status" value="1"/>
</dbReference>
<keyword evidence="4" id="KW-0648">Protein biosynthesis</keyword>
<evidence type="ECO:0000256" key="3">
    <source>
        <dbReference type="ARBA" id="ARBA00022801"/>
    </source>
</evidence>
<dbReference type="GO" id="GO:0006412">
    <property type="term" value="P:translation"/>
    <property type="evidence" value="ECO:0007669"/>
    <property type="project" value="UniProtKB-UniRule"/>
</dbReference>
<comment type="cofactor">
    <cofactor evidence="4">
        <name>Fe(2+)</name>
        <dbReference type="ChEBI" id="CHEBI:29033"/>
    </cofactor>
    <text evidence="4">Binds 1 Fe(2+) ion.</text>
</comment>
<feature type="active site" evidence="4">
    <location>
        <position position="141"/>
    </location>
</feature>
<dbReference type="EC" id="3.5.1.88" evidence="4"/>
<name>A0A6B2H077_9BACT</name>
<dbReference type="CDD" id="cd00487">
    <property type="entry name" value="Pep_deformylase"/>
    <property type="match status" value="1"/>
</dbReference>
<dbReference type="NCBIfam" id="TIGR00079">
    <property type="entry name" value="pept_deformyl"/>
    <property type="match status" value="1"/>
</dbReference>
<keyword evidence="6" id="KW-1185">Reference proteome</keyword>